<reference evidence="4" key="1">
    <citation type="submission" date="2015-10" db="EMBL/GenBank/DDBJ databases">
        <authorList>
            <person name="Luecker S."/>
            <person name="Luecker S."/>
        </authorList>
    </citation>
    <scope>NUCLEOTIDE SEQUENCE [LARGE SCALE GENOMIC DNA]</scope>
</reference>
<dbReference type="SUPFAM" id="SSF50199">
    <property type="entry name" value="Staphylococcal nuclease"/>
    <property type="match status" value="1"/>
</dbReference>
<gene>
    <name evidence="3" type="ORF">COMA2_70095</name>
</gene>
<feature type="region of interest" description="Disordered" evidence="1">
    <location>
        <begin position="42"/>
        <end position="91"/>
    </location>
</feature>
<dbReference type="AlphaFoldDB" id="A0A0S4LS12"/>
<evidence type="ECO:0000259" key="2">
    <source>
        <dbReference type="PROSITE" id="PS50830"/>
    </source>
</evidence>
<dbReference type="STRING" id="1742973.COMA2_70095"/>
<protein>
    <recommendedName>
        <fullName evidence="2">TNase-like domain-containing protein</fullName>
    </recommendedName>
</protein>
<organism evidence="3 4">
    <name type="scientific">Candidatus Nitrospira nitrificans</name>
    <dbReference type="NCBI Taxonomy" id="1742973"/>
    <lineage>
        <taxon>Bacteria</taxon>
        <taxon>Pseudomonadati</taxon>
        <taxon>Nitrospirota</taxon>
        <taxon>Nitrospiria</taxon>
        <taxon>Nitrospirales</taxon>
        <taxon>Nitrospiraceae</taxon>
        <taxon>Nitrospira</taxon>
    </lineage>
</organism>
<dbReference type="EMBL" id="CZPZ01000034">
    <property type="protein sequence ID" value="CUS39352.1"/>
    <property type="molecule type" value="Genomic_DNA"/>
</dbReference>
<dbReference type="SMART" id="SM00318">
    <property type="entry name" value="SNc"/>
    <property type="match status" value="1"/>
</dbReference>
<evidence type="ECO:0000313" key="4">
    <source>
        <dbReference type="Proteomes" id="UP000198736"/>
    </source>
</evidence>
<dbReference type="InterPro" id="IPR016071">
    <property type="entry name" value="Staphylococal_nuclease_OB-fold"/>
</dbReference>
<dbReference type="Pfam" id="PF00565">
    <property type="entry name" value="SNase"/>
    <property type="match status" value="1"/>
</dbReference>
<name>A0A0S4LS12_9BACT</name>
<accession>A0A0S4LS12</accession>
<proteinExistence type="predicted"/>
<dbReference type="Gene3D" id="2.40.50.90">
    <property type="match status" value="1"/>
</dbReference>
<evidence type="ECO:0000313" key="3">
    <source>
        <dbReference type="EMBL" id="CUS39352.1"/>
    </source>
</evidence>
<dbReference type="InterPro" id="IPR035437">
    <property type="entry name" value="SNase_OB-fold_sf"/>
</dbReference>
<feature type="domain" description="TNase-like" evidence="2">
    <location>
        <begin position="100"/>
        <end position="190"/>
    </location>
</feature>
<keyword evidence="4" id="KW-1185">Reference proteome</keyword>
<dbReference type="Proteomes" id="UP000198736">
    <property type="component" value="Unassembled WGS sequence"/>
</dbReference>
<dbReference type="PROSITE" id="PS50830">
    <property type="entry name" value="TNASE_3"/>
    <property type="match status" value="1"/>
</dbReference>
<evidence type="ECO:0000256" key="1">
    <source>
        <dbReference type="SAM" id="MobiDB-lite"/>
    </source>
</evidence>
<sequence>MITAWLIIFIMWQIPSLDAHAQRIQKSDLGSTLEPQCDRCWYPSPNDEPSNRLPTYKQRRHPRPPDSRPQRYPKGRYKLESSHKPSRLSTLRARSRHEMKVLSTLQMRVVDGDTIRVGGERIRLRGIDTPELSELQGPAAKQRLEELLRSGAIRIEPHGRDVYNRLLADVFVNEQNVAEILRSEGFSKTG</sequence>